<dbReference type="Proteomes" id="UP000054314">
    <property type="component" value="Unassembled WGS sequence"/>
</dbReference>
<reference evidence="3 4" key="1">
    <citation type="submission" date="2013-08" db="EMBL/GenBank/DDBJ databases">
        <title>Genome sequencing of Cellulomonas bogoriensis 69B4.</title>
        <authorList>
            <person name="Chen F."/>
            <person name="Li Y."/>
            <person name="Wang G."/>
        </authorList>
    </citation>
    <scope>NUCLEOTIDE SEQUENCE [LARGE SCALE GENOMIC DNA]</scope>
    <source>
        <strain evidence="3 4">69B4</strain>
    </source>
</reference>
<dbReference type="EMBL" id="AXCZ01000018">
    <property type="protein sequence ID" value="KGM13965.1"/>
    <property type="molecule type" value="Genomic_DNA"/>
</dbReference>
<dbReference type="InterPro" id="IPR011042">
    <property type="entry name" value="6-blade_b-propeller_TolB-like"/>
</dbReference>
<keyword evidence="4" id="KW-1185">Reference proteome</keyword>
<dbReference type="SUPFAM" id="SSF50952">
    <property type="entry name" value="Soluble quinoprotein glucose dehydrogenase"/>
    <property type="match status" value="1"/>
</dbReference>
<accession>A0A0A0C196</accession>
<name>A0A0A0C196_9CELL</name>
<dbReference type="Pfam" id="PF07995">
    <property type="entry name" value="GSDH"/>
    <property type="match status" value="1"/>
</dbReference>
<dbReference type="RefSeq" id="WP_232229593.1">
    <property type="nucleotide sequence ID" value="NZ_AXCZ01000018.1"/>
</dbReference>
<comment type="caution">
    <text evidence="3">The sequence shown here is derived from an EMBL/GenBank/DDBJ whole genome shotgun (WGS) entry which is preliminary data.</text>
</comment>
<feature type="region of interest" description="Disordered" evidence="1">
    <location>
        <begin position="44"/>
        <end position="85"/>
    </location>
</feature>
<feature type="domain" description="Glucose/Sorbosone dehydrogenase" evidence="2">
    <location>
        <begin position="91"/>
        <end position="390"/>
    </location>
</feature>
<dbReference type="AlphaFoldDB" id="A0A0A0C196"/>
<dbReference type="PANTHER" id="PTHR19328">
    <property type="entry name" value="HEDGEHOG-INTERACTING PROTEIN"/>
    <property type="match status" value="1"/>
</dbReference>
<dbReference type="InterPro" id="IPR012938">
    <property type="entry name" value="Glc/Sorbosone_DH"/>
</dbReference>
<evidence type="ECO:0000256" key="1">
    <source>
        <dbReference type="SAM" id="MobiDB-lite"/>
    </source>
</evidence>
<evidence type="ECO:0000313" key="3">
    <source>
        <dbReference type="EMBL" id="KGM13965.1"/>
    </source>
</evidence>
<sequence length="411" mass="42329">MPPHLPPHLPAHPSAGRLARLATISTVALLAPVLVVACGPEPEATPTVVEPTDEVQPTDRPADPDPAGEDFPSGPRLAPAGSDPEDVVTGLSVPWGMAFLPGGAVLLTQRDTAEVLLLTAEGLQVLQGPGADELREGTDPTGEGGLLGVTVSPDVADDRWVYLYRTTPAGNEVVRTRLGADLTLGGLEVVVDGIAAAATHNGGRIAFGPDGHLYVGTGDAAQPGLAQQEEPAGAILRVTADGEPAPGNPEDGSPVWSTGHRNVQGLAWLPDGRMVASEFGQAAYDELNVIEPGGNYGWPDVEGMGGEDAGFVDPVLVWAPADASPSGIAVLDGVVHVASLRGQRLWAVRVEQDGTATDQDHLVGELGRLRDVVAGPDGALWVLTGNTDGRGSPAEGDDRLVRLQPPPPPQD</sequence>
<gene>
    <name evidence="3" type="ORF">N869_01980</name>
</gene>
<feature type="region of interest" description="Disordered" evidence="1">
    <location>
        <begin position="384"/>
        <end position="411"/>
    </location>
</feature>
<dbReference type="PANTHER" id="PTHR19328:SF13">
    <property type="entry name" value="HIPL1 PROTEIN"/>
    <property type="match status" value="1"/>
</dbReference>
<dbReference type="InterPro" id="IPR011041">
    <property type="entry name" value="Quinoprot_gluc/sorb_DH_b-prop"/>
</dbReference>
<organism evidence="3 4">
    <name type="scientific">Cellulomonas bogoriensis 69B4 = DSM 16987</name>
    <dbReference type="NCBI Taxonomy" id="1386082"/>
    <lineage>
        <taxon>Bacteria</taxon>
        <taxon>Bacillati</taxon>
        <taxon>Actinomycetota</taxon>
        <taxon>Actinomycetes</taxon>
        <taxon>Micrococcales</taxon>
        <taxon>Cellulomonadaceae</taxon>
        <taxon>Cellulomonas</taxon>
    </lineage>
</organism>
<proteinExistence type="predicted"/>
<evidence type="ECO:0000259" key="2">
    <source>
        <dbReference type="Pfam" id="PF07995"/>
    </source>
</evidence>
<evidence type="ECO:0000313" key="4">
    <source>
        <dbReference type="Proteomes" id="UP000054314"/>
    </source>
</evidence>
<protein>
    <submittedName>
        <fullName evidence="3">Glucose sorbosone dehydrogenase</fullName>
    </submittedName>
</protein>
<dbReference type="Gene3D" id="2.120.10.30">
    <property type="entry name" value="TolB, C-terminal domain"/>
    <property type="match status" value="1"/>
</dbReference>